<protein>
    <submittedName>
        <fullName evidence="1">Uncharacterized protein</fullName>
    </submittedName>
</protein>
<evidence type="ECO:0000313" key="2">
    <source>
        <dbReference type="Proteomes" id="UP000824189"/>
    </source>
</evidence>
<reference evidence="1" key="2">
    <citation type="submission" date="2021-04" db="EMBL/GenBank/DDBJ databases">
        <authorList>
            <person name="Gilroy R."/>
        </authorList>
    </citation>
    <scope>NUCLEOTIDE SEQUENCE</scope>
    <source>
        <strain evidence="1">4376</strain>
    </source>
</reference>
<evidence type="ECO:0000313" key="1">
    <source>
        <dbReference type="EMBL" id="HIW96695.1"/>
    </source>
</evidence>
<comment type="caution">
    <text evidence="1">The sequence shown here is derived from an EMBL/GenBank/DDBJ whole genome shotgun (WGS) entry which is preliminary data.</text>
</comment>
<dbReference type="Proteomes" id="UP000824189">
    <property type="component" value="Unassembled WGS sequence"/>
</dbReference>
<gene>
    <name evidence="1" type="ORF">H9867_09510</name>
</gene>
<proteinExistence type="predicted"/>
<dbReference type="EMBL" id="DXFZ01000111">
    <property type="protein sequence ID" value="HIW96695.1"/>
    <property type="molecule type" value="Genomic_DNA"/>
</dbReference>
<accession>A0A9D1S022</accession>
<sequence length="66" mass="7415">MTNGKDTRSLHVQIGQRLQPYYRTPGKTKPGEKFTKMSDKDTFQRTLINTRDGLAEGYLDAGDGLP</sequence>
<reference evidence="1" key="1">
    <citation type="journal article" date="2021" name="PeerJ">
        <title>Extensive microbial diversity within the chicken gut microbiome revealed by metagenomics and culture.</title>
        <authorList>
            <person name="Gilroy R."/>
            <person name="Ravi A."/>
            <person name="Getino M."/>
            <person name="Pursley I."/>
            <person name="Horton D.L."/>
            <person name="Alikhan N.F."/>
            <person name="Baker D."/>
            <person name="Gharbi K."/>
            <person name="Hall N."/>
            <person name="Watson M."/>
            <person name="Adriaenssens E.M."/>
            <person name="Foster-Nyarko E."/>
            <person name="Jarju S."/>
            <person name="Secka A."/>
            <person name="Antonio M."/>
            <person name="Oren A."/>
            <person name="Chaudhuri R.R."/>
            <person name="La Ragione R."/>
            <person name="Hildebrand F."/>
            <person name="Pallen M.J."/>
        </authorList>
    </citation>
    <scope>NUCLEOTIDE SEQUENCE</scope>
    <source>
        <strain evidence="1">4376</strain>
    </source>
</reference>
<name>A0A9D1S022_9CORY</name>
<dbReference type="AlphaFoldDB" id="A0A9D1S022"/>
<organism evidence="1 2">
    <name type="scientific">Candidatus Corynebacterium gallistercoris</name>
    <dbReference type="NCBI Taxonomy" id="2838530"/>
    <lineage>
        <taxon>Bacteria</taxon>
        <taxon>Bacillati</taxon>
        <taxon>Actinomycetota</taxon>
        <taxon>Actinomycetes</taxon>
        <taxon>Mycobacteriales</taxon>
        <taxon>Corynebacteriaceae</taxon>
        <taxon>Corynebacterium</taxon>
    </lineage>
</organism>